<gene>
    <name evidence="2" type="ORF">Poly24_18610</name>
</gene>
<accession>A0A518JRI0</accession>
<organism evidence="2 3">
    <name type="scientific">Rosistilla carotiformis</name>
    <dbReference type="NCBI Taxonomy" id="2528017"/>
    <lineage>
        <taxon>Bacteria</taxon>
        <taxon>Pseudomonadati</taxon>
        <taxon>Planctomycetota</taxon>
        <taxon>Planctomycetia</taxon>
        <taxon>Pirellulales</taxon>
        <taxon>Pirellulaceae</taxon>
        <taxon>Rosistilla</taxon>
    </lineage>
</organism>
<feature type="region of interest" description="Disordered" evidence="1">
    <location>
        <begin position="1"/>
        <end position="21"/>
    </location>
</feature>
<evidence type="ECO:0000256" key="1">
    <source>
        <dbReference type="SAM" id="MobiDB-lite"/>
    </source>
</evidence>
<dbReference type="KEGG" id="rcf:Poly24_18610"/>
<dbReference type="OrthoDB" id="282142at2"/>
<sequence>MCTQPEPQPLGQSHRIDTAHPEFRLSRRPIVAVPETVGGEDDAPVPHPLEALLPNHLRELIDKLQDWGTTLDRREAELNARMAMFEHRQRTNRMREQSKTVAINELERSVERHHQAMHDDLRRMAVGNIQVPR</sequence>
<dbReference type="Proteomes" id="UP000315082">
    <property type="component" value="Chromosome"/>
</dbReference>
<evidence type="ECO:0000313" key="2">
    <source>
        <dbReference type="EMBL" id="QDV68153.1"/>
    </source>
</evidence>
<protein>
    <submittedName>
        <fullName evidence="2">Uncharacterized protein</fullName>
    </submittedName>
</protein>
<proteinExistence type="predicted"/>
<keyword evidence="3" id="KW-1185">Reference proteome</keyword>
<name>A0A518JRI0_9BACT</name>
<dbReference type="AlphaFoldDB" id="A0A518JRI0"/>
<reference evidence="2 3" key="1">
    <citation type="submission" date="2019-02" db="EMBL/GenBank/DDBJ databases">
        <title>Deep-cultivation of Planctomycetes and their phenomic and genomic characterization uncovers novel biology.</title>
        <authorList>
            <person name="Wiegand S."/>
            <person name="Jogler M."/>
            <person name="Boedeker C."/>
            <person name="Pinto D."/>
            <person name="Vollmers J."/>
            <person name="Rivas-Marin E."/>
            <person name="Kohn T."/>
            <person name="Peeters S.H."/>
            <person name="Heuer A."/>
            <person name="Rast P."/>
            <person name="Oberbeckmann S."/>
            <person name="Bunk B."/>
            <person name="Jeske O."/>
            <person name="Meyerdierks A."/>
            <person name="Storesund J.E."/>
            <person name="Kallscheuer N."/>
            <person name="Luecker S."/>
            <person name="Lage O.M."/>
            <person name="Pohl T."/>
            <person name="Merkel B.J."/>
            <person name="Hornburger P."/>
            <person name="Mueller R.-W."/>
            <person name="Bruemmer F."/>
            <person name="Labrenz M."/>
            <person name="Spormann A.M."/>
            <person name="Op den Camp H."/>
            <person name="Overmann J."/>
            <person name="Amann R."/>
            <person name="Jetten M.S.M."/>
            <person name="Mascher T."/>
            <person name="Medema M.H."/>
            <person name="Devos D.P."/>
            <person name="Kaster A.-K."/>
            <person name="Ovreas L."/>
            <person name="Rohde M."/>
            <person name="Galperin M.Y."/>
            <person name="Jogler C."/>
        </authorList>
    </citation>
    <scope>NUCLEOTIDE SEQUENCE [LARGE SCALE GENOMIC DNA]</scope>
    <source>
        <strain evidence="2 3">Poly24</strain>
    </source>
</reference>
<dbReference type="RefSeq" id="WP_145093560.1">
    <property type="nucleotide sequence ID" value="NZ_CP036348.1"/>
</dbReference>
<dbReference type="EMBL" id="CP036348">
    <property type="protein sequence ID" value="QDV68153.1"/>
    <property type="molecule type" value="Genomic_DNA"/>
</dbReference>
<evidence type="ECO:0000313" key="3">
    <source>
        <dbReference type="Proteomes" id="UP000315082"/>
    </source>
</evidence>